<dbReference type="PRINTS" id="PR00765">
    <property type="entry name" value="CRBOXYPTASEA"/>
</dbReference>
<protein>
    <recommendedName>
        <fullName evidence="14">Inactive metallocarboxypeptidase ECM14</fullName>
    </recommendedName>
    <alternativeName>
        <fullName evidence="15">Inactive metallocarboxypeptidase ecm14</fullName>
    </alternativeName>
</protein>
<keyword evidence="12" id="KW-1015">Disulfide bond</keyword>
<evidence type="ECO:0000256" key="17">
    <source>
        <dbReference type="SAM" id="SignalP"/>
    </source>
</evidence>
<dbReference type="Gene3D" id="3.40.630.10">
    <property type="entry name" value="Zn peptidases"/>
    <property type="match status" value="1"/>
</dbReference>
<gene>
    <name evidence="19" type="ORF">FA13DRAFT_1733150</name>
</gene>
<dbReference type="Proteomes" id="UP000298030">
    <property type="component" value="Unassembled WGS sequence"/>
</dbReference>
<evidence type="ECO:0000256" key="14">
    <source>
        <dbReference type="ARBA" id="ARBA00026187"/>
    </source>
</evidence>
<comment type="caution">
    <text evidence="19">The sequence shown here is derived from an EMBL/GenBank/DDBJ whole genome shotgun (WGS) entry which is preliminary data.</text>
</comment>
<dbReference type="AlphaFoldDB" id="A0A4Y7TAY1"/>
<reference evidence="19 20" key="1">
    <citation type="journal article" date="2019" name="Nat. Ecol. Evol.">
        <title>Megaphylogeny resolves global patterns of mushroom evolution.</title>
        <authorList>
            <person name="Varga T."/>
            <person name="Krizsan K."/>
            <person name="Foldi C."/>
            <person name="Dima B."/>
            <person name="Sanchez-Garcia M."/>
            <person name="Sanchez-Ramirez S."/>
            <person name="Szollosi G.J."/>
            <person name="Szarkandi J.G."/>
            <person name="Papp V."/>
            <person name="Albert L."/>
            <person name="Andreopoulos W."/>
            <person name="Angelini C."/>
            <person name="Antonin V."/>
            <person name="Barry K.W."/>
            <person name="Bougher N.L."/>
            <person name="Buchanan P."/>
            <person name="Buyck B."/>
            <person name="Bense V."/>
            <person name="Catcheside P."/>
            <person name="Chovatia M."/>
            <person name="Cooper J."/>
            <person name="Damon W."/>
            <person name="Desjardin D."/>
            <person name="Finy P."/>
            <person name="Geml J."/>
            <person name="Haridas S."/>
            <person name="Hughes K."/>
            <person name="Justo A."/>
            <person name="Karasinski D."/>
            <person name="Kautmanova I."/>
            <person name="Kiss B."/>
            <person name="Kocsube S."/>
            <person name="Kotiranta H."/>
            <person name="LaButti K.M."/>
            <person name="Lechner B.E."/>
            <person name="Liimatainen K."/>
            <person name="Lipzen A."/>
            <person name="Lukacs Z."/>
            <person name="Mihaltcheva S."/>
            <person name="Morgado L.N."/>
            <person name="Niskanen T."/>
            <person name="Noordeloos M.E."/>
            <person name="Ohm R.A."/>
            <person name="Ortiz-Santana B."/>
            <person name="Ovrebo C."/>
            <person name="Racz N."/>
            <person name="Riley R."/>
            <person name="Savchenko A."/>
            <person name="Shiryaev A."/>
            <person name="Soop K."/>
            <person name="Spirin V."/>
            <person name="Szebenyi C."/>
            <person name="Tomsovsky M."/>
            <person name="Tulloss R.E."/>
            <person name="Uehling J."/>
            <person name="Grigoriev I.V."/>
            <person name="Vagvolgyi C."/>
            <person name="Papp T."/>
            <person name="Martin F.M."/>
            <person name="Miettinen O."/>
            <person name="Hibbett D.S."/>
            <person name="Nagy L.G."/>
        </authorList>
    </citation>
    <scope>NUCLEOTIDE SEQUENCE [LARGE SCALE GENOMIC DNA]</scope>
    <source>
        <strain evidence="19 20">FP101781</strain>
    </source>
</reference>
<dbReference type="SMART" id="SM00631">
    <property type="entry name" value="Zn_pept"/>
    <property type="match status" value="1"/>
</dbReference>
<comment type="function">
    <text evidence="13">Inactive carboxypeptidase that may play a role in cell wall organization and biogenesis.</text>
</comment>
<evidence type="ECO:0000313" key="19">
    <source>
        <dbReference type="EMBL" id="TEB30729.1"/>
    </source>
</evidence>
<evidence type="ECO:0000256" key="7">
    <source>
        <dbReference type="ARBA" id="ARBA00022723"/>
    </source>
</evidence>
<dbReference type="InterPro" id="IPR000834">
    <property type="entry name" value="Peptidase_M14"/>
</dbReference>
<comment type="caution">
    <text evidence="16">Lacks conserved residue(s) required for the propagation of feature annotation.</text>
</comment>
<dbReference type="EMBL" id="QPFP01000021">
    <property type="protein sequence ID" value="TEB30729.1"/>
    <property type="molecule type" value="Genomic_DNA"/>
</dbReference>
<keyword evidence="4" id="KW-0964">Secreted</keyword>
<dbReference type="GO" id="GO:0005615">
    <property type="term" value="C:extracellular space"/>
    <property type="evidence" value="ECO:0007669"/>
    <property type="project" value="TreeGrafter"/>
</dbReference>
<evidence type="ECO:0000256" key="6">
    <source>
        <dbReference type="ARBA" id="ARBA00022670"/>
    </source>
</evidence>
<dbReference type="FunFam" id="3.40.630.10:FF:000084">
    <property type="entry name" value="Carboxypeptidase B2"/>
    <property type="match status" value="1"/>
</dbReference>
<dbReference type="PANTHER" id="PTHR11705:SF147">
    <property type="entry name" value="INACTIVE METALLOCARBOXYPEPTIDASE ECM14"/>
    <property type="match status" value="1"/>
</dbReference>
<evidence type="ECO:0000256" key="4">
    <source>
        <dbReference type="ARBA" id="ARBA00022525"/>
    </source>
</evidence>
<keyword evidence="5" id="KW-0121">Carboxypeptidase</keyword>
<sequence>MKAWLCLVSTLISLVHGYNQEVLNPQRAAGTLRRFNVTDELKKSVIALAQSHELDIWGVTKSHVDIYWPSEATELPTDLEHLPHTTTKIPRWIGAHHRTKGEPDWDLRSVANSTFHESYHPLDETEGFMRKLTEEYPDTATVTRIGLTAEGRDLLALTVSKPGDATKLEEHGKKKKKKKKHPTVPKLNFVVVGAQHGREWVATSTSLYLAHALLVNSSEPHSLNHLLDVFNFHFISSPNPDGYVYTWETDRYWYKNRQTLAPHLGCKGLDMNRNWGYKWHHEPVEGAFKPDVPVHPCTHWYPGNRPFQSARATLPDLIGFLDLRSYGQMISTPYSYSCKRQPKDIEDLTEAAYGAAQAIKAAHGVHFDAGRVCDNLYEAPGNILDWMYSRAGVKYSYAVHLRDTGTYGFSLPPKYIRPVGEETAGMLHYLGKFIAAKKDRECRCDFGSIALH</sequence>
<keyword evidence="6" id="KW-0645">Protease</keyword>
<dbReference type="GO" id="GO:0006508">
    <property type="term" value="P:proteolysis"/>
    <property type="evidence" value="ECO:0007669"/>
    <property type="project" value="UniProtKB-KW"/>
</dbReference>
<dbReference type="GO" id="GO:0008270">
    <property type="term" value="F:zinc ion binding"/>
    <property type="evidence" value="ECO:0007669"/>
    <property type="project" value="InterPro"/>
</dbReference>
<dbReference type="SUPFAM" id="SSF53187">
    <property type="entry name" value="Zn-dependent exopeptidases"/>
    <property type="match status" value="1"/>
</dbReference>
<dbReference type="PANTHER" id="PTHR11705">
    <property type="entry name" value="PROTEASE FAMILY M14 CARBOXYPEPTIDASE A,B"/>
    <property type="match status" value="1"/>
</dbReference>
<dbReference type="PROSITE" id="PS52035">
    <property type="entry name" value="PEPTIDASE_M14"/>
    <property type="match status" value="1"/>
</dbReference>
<dbReference type="CDD" id="cd03860">
    <property type="entry name" value="M14_CP_A-B_like"/>
    <property type="match status" value="1"/>
</dbReference>
<feature type="chain" id="PRO_5021187046" description="Inactive metallocarboxypeptidase ECM14" evidence="17">
    <location>
        <begin position="18"/>
        <end position="452"/>
    </location>
</feature>
<evidence type="ECO:0000259" key="18">
    <source>
        <dbReference type="PROSITE" id="PS52035"/>
    </source>
</evidence>
<proteinExistence type="inferred from homology"/>
<evidence type="ECO:0000256" key="9">
    <source>
        <dbReference type="ARBA" id="ARBA00022801"/>
    </source>
</evidence>
<comment type="subcellular location">
    <subcellularLocation>
        <location evidence="2">Secreted</location>
    </subcellularLocation>
</comment>
<feature type="domain" description="Peptidase M14" evidence="18">
    <location>
        <begin position="118"/>
        <end position="434"/>
    </location>
</feature>
<evidence type="ECO:0000256" key="16">
    <source>
        <dbReference type="PROSITE-ProRule" id="PRU01379"/>
    </source>
</evidence>
<evidence type="ECO:0000256" key="5">
    <source>
        <dbReference type="ARBA" id="ARBA00022645"/>
    </source>
</evidence>
<evidence type="ECO:0000256" key="3">
    <source>
        <dbReference type="ARBA" id="ARBA00005988"/>
    </source>
</evidence>
<dbReference type="STRING" id="71717.A0A4Y7TAY1"/>
<evidence type="ECO:0000256" key="11">
    <source>
        <dbReference type="ARBA" id="ARBA00023049"/>
    </source>
</evidence>
<evidence type="ECO:0000256" key="10">
    <source>
        <dbReference type="ARBA" id="ARBA00022833"/>
    </source>
</evidence>
<dbReference type="OrthoDB" id="3626597at2759"/>
<comment type="cofactor">
    <cofactor evidence="1">
        <name>Zn(2+)</name>
        <dbReference type="ChEBI" id="CHEBI:29105"/>
    </cofactor>
</comment>
<evidence type="ECO:0000256" key="2">
    <source>
        <dbReference type="ARBA" id="ARBA00004613"/>
    </source>
</evidence>
<keyword evidence="11" id="KW-0482">Metalloprotease</keyword>
<comment type="similarity">
    <text evidence="3 16">Belongs to the peptidase M14 family.</text>
</comment>
<evidence type="ECO:0000313" key="20">
    <source>
        <dbReference type="Proteomes" id="UP000298030"/>
    </source>
</evidence>
<accession>A0A4Y7TAY1</accession>
<evidence type="ECO:0000256" key="1">
    <source>
        <dbReference type="ARBA" id="ARBA00001947"/>
    </source>
</evidence>
<evidence type="ECO:0000256" key="15">
    <source>
        <dbReference type="ARBA" id="ARBA00026213"/>
    </source>
</evidence>
<evidence type="ECO:0000256" key="13">
    <source>
        <dbReference type="ARBA" id="ARBA00025210"/>
    </source>
</evidence>
<evidence type="ECO:0000256" key="12">
    <source>
        <dbReference type="ARBA" id="ARBA00023157"/>
    </source>
</evidence>
<keyword evidence="20" id="KW-1185">Reference proteome</keyword>
<keyword evidence="8 17" id="KW-0732">Signal</keyword>
<keyword evidence="10" id="KW-0862">Zinc</keyword>
<name>A0A4Y7TAY1_COPMI</name>
<organism evidence="19 20">
    <name type="scientific">Coprinellus micaceus</name>
    <name type="common">Glistening ink-cap mushroom</name>
    <name type="synonym">Coprinus micaceus</name>
    <dbReference type="NCBI Taxonomy" id="71717"/>
    <lineage>
        <taxon>Eukaryota</taxon>
        <taxon>Fungi</taxon>
        <taxon>Dikarya</taxon>
        <taxon>Basidiomycota</taxon>
        <taxon>Agaricomycotina</taxon>
        <taxon>Agaricomycetes</taxon>
        <taxon>Agaricomycetidae</taxon>
        <taxon>Agaricales</taxon>
        <taxon>Agaricineae</taxon>
        <taxon>Psathyrellaceae</taxon>
        <taxon>Coprinellus</taxon>
    </lineage>
</organism>
<dbReference type="GO" id="GO:0004181">
    <property type="term" value="F:metallocarboxypeptidase activity"/>
    <property type="evidence" value="ECO:0007669"/>
    <property type="project" value="InterPro"/>
</dbReference>
<evidence type="ECO:0000256" key="8">
    <source>
        <dbReference type="ARBA" id="ARBA00022729"/>
    </source>
</evidence>
<keyword evidence="7" id="KW-0479">Metal-binding</keyword>
<dbReference type="Pfam" id="PF00246">
    <property type="entry name" value="Peptidase_M14"/>
    <property type="match status" value="1"/>
</dbReference>
<feature type="signal peptide" evidence="17">
    <location>
        <begin position="1"/>
        <end position="17"/>
    </location>
</feature>
<keyword evidence="9" id="KW-0378">Hydrolase</keyword>